<dbReference type="AlphaFoldDB" id="A0A318U317"/>
<keyword evidence="8" id="KW-1185">Reference proteome</keyword>
<dbReference type="SMART" id="SM00388">
    <property type="entry name" value="HisKA"/>
    <property type="match status" value="1"/>
</dbReference>
<keyword evidence="7" id="KW-0418">Kinase</keyword>
<comment type="catalytic activity">
    <reaction evidence="1">
        <text>ATP + protein L-histidine = ADP + protein N-phospho-L-histidine.</text>
        <dbReference type="EC" id="2.7.13.3"/>
    </reaction>
</comment>
<keyword evidence="5" id="KW-1133">Transmembrane helix</keyword>
<dbReference type="PRINTS" id="PR00344">
    <property type="entry name" value="BCTRLSENSOR"/>
</dbReference>
<dbReference type="InterPro" id="IPR036890">
    <property type="entry name" value="HATPase_C_sf"/>
</dbReference>
<dbReference type="Pfam" id="PF02518">
    <property type="entry name" value="HATPase_c"/>
    <property type="match status" value="1"/>
</dbReference>
<dbReference type="SUPFAM" id="SSF47384">
    <property type="entry name" value="Homodimeric domain of signal transducing histidine kinase"/>
    <property type="match status" value="1"/>
</dbReference>
<feature type="transmembrane region" description="Helical" evidence="5">
    <location>
        <begin position="31"/>
        <end position="49"/>
    </location>
</feature>
<dbReference type="CDD" id="cd00082">
    <property type="entry name" value="HisKA"/>
    <property type="match status" value="1"/>
</dbReference>
<feature type="transmembrane region" description="Helical" evidence="5">
    <location>
        <begin position="84"/>
        <end position="101"/>
    </location>
</feature>
<keyword evidence="7" id="KW-0808">Transferase</keyword>
<dbReference type="InterPro" id="IPR036097">
    <property type="entry name" value="HisK_dim/P_sf"/>
</dbReference>
<feature type="transmembrane region" description="Helical" evidence="5">
    <location>
        <begin position="135"/>
        <end position="155"/>
    </location>
</feature>
<dbReference type="InterPro" id="IPR003661">
    <property type="entry name" value="HisK_dim/P_dom"/>
</dbReference>
<evidence type="ECO:0000259" key="6">
    <source>
        <dbReference type="PROSITE" id="PS50109"/>
    </source>
</evidence>
<feature type="transmembrane region" description="Helical" evidence="5">
    <location>
        <begin position="167"/>
        <end position="187"/>
    </location>
</feature>
<dbReference type="Gene3D" id="3.30.565.10">
    <property type="entry name" value="Histidine kinase-like ATPase, C-terminal domain"/>
    <property type="match status" value="1"/>
</dbReference>
<dbReference type="PANTHER" id="PTHR43065">
    <property type="entry name" value="SENSOR HISTIDINE KINASE"/>
    <property type="match status" value="1"/>
</dbReference>
<evidence type="ECO:0000313" key="7">
    <source>
        <dbReference type="EMBL" id="PYF10705.1"/>
    </source>
</evidence>
<feature type="compositionally biased region" description="Polar residues" evidence="4">
    <location>
        <begin position="446"/>
        <end position="470"/>
    </location>
</feature>
<feature type="region of interest" description="Disordered" evidence="4">
    <location>
        <begin position="445"/>
        <end position="481"/>
    </location>
</feature>
<dbReference type="SUPFAM" id="SSF55874">
    <property type="entry name" value="ATPase domain of HSP90 chaperone/DNA topoisomerase II/histidine kinase"/>
    <property type="match status" value="1"/>
</dbReference>
<name>A0A318U317_9RHOB</name>
<dbReference type="EC" id="2.7.13.3" evidence="2"/>
<dbReference type="GO" id="GO:0000155">
    <property type="term" value="F:phosphorelay sensor kinase activity"/>
    <property type="evidence" value="ECO:0007669"/>
    <property type="project" value="InterPro"/>
</dbReference>
<evidence type="ECO:0000256" key="5">
    <source>
        <dbReference type="SAM" id="Phobius"/>
    </source>
</evidence>
<feature type="domain" description="Histidine kinase" evidence="6">
    <location>
        <begin position="217"/>
        <end position="439"/>
    </location>
</feature>
<feature type="transmembrane region" description="Helical" evidence="5">
    <location>
        <begin position="55"/>
        <end position="72"/>
    </location>
</feature>
<protein>
    <recommendedName>
        <fullName evidence="2">histidine kinase</fullName>
        <ecNumber evidence="2">2.7.13.3</ecNumber>
    </recommendedName>
</protein>
<sequence length="481" mass="52480">MASQQSDIDGIDCRKEIDRLFDLEYGRHLDALFRFGIIFTVGVVLHYYIDTTLTLWWMAAQVLGHAVHFLFLRTRGETCSRREVMIAGAMFWYLVAAFIWLPAELITSADPALRVGGAAGIGAMLVFLIYRSDRVLTIMLGEIFVIGCAIAWVVFRTIQQVNHPGAIIGTMLAAVGLHVYFTLTMLAHRRVRIEAERAALRSVQAQKMEAIGQLAGGVAHDFNNILTAVIGNLDLYDAMDTDAERLNAVTEAKTAALRAAELVKQLLAYARRTPMQIARRDVSTLLEQLQLLTRRLLPASITQDFEAPNTPLWVALDENQFITALVNLVVNARDAMPNGGTLTVSARPVHLFTDDAQPDGTVLNAGDYAEVTVADTGTGIPPEIIRRVTEPFFTTKAVGQGSGLGLSMVDGFARQSGGLLTIDSSPEGTAMHLLLPIAPTEEIWNDTAQDAQPSEMPPSQTQNRPQSGASRTVPGLRTSQA</sequence>
<accession>A0A318U317</accession>
<dbReference type="PANTHER" id="PTHR43065:SF42">
    <property type="entry name" value="TWO-COMPONENT SENSOR PPRA"/>
    <property type="match status" value="1"/>
</dbReference>
<gene>
    <name evidence="7" type="ORF">C8J30_104184</name>
</gene>
<dbReference type="Gene3D" id="1.10.287.130">
    <property type="match status" value="1"/>
</dbReference>
<dbReference type="PROSITE" id="PS50109">
    <property type="entry name" value="HIS_KIN"/>
    <property type="match status" value="1"/>
</dbReference>
<dbReference type="OrthoDB" id="9796100at2"/>
<organism evidence="7 8">
    <name type="scientific">Rhodobacter viridis</name>
    <dbReference type="NCBI Taxonomy" id="1054202"/>
    <lineage>
        <taxon>Bacteria</taxon>
        <taxon>Pseudomonadati</taxon>
        <taxon>Pseudomonadota</taxon>
        <taxon>Alphaproteobacteria</taxon>
        <taxon>Rhodobacterales</taxon>
        <taxon>Rhodobacter group</taxon>
        <taxon>Rhodobacter</taxon>
    </lineage>
</organism>
<reference evidence="7 8" key="1">
    <citation type="submission" date="2018-06" db="EMBL/GenBank/DDBJ databases">
        <title>Genomic Encyclopedia of Type Strains, Phase III (KMG-III): the genomes of soil and plant-associated and newly described type strains.</title>
        <authorList>
            <person name="Whitman W."/>
        </authorList>
    </citation>
    <scope>NUCLEOTIDE SEQUENCE [LARGE SCALE GENOMIC DNA]</scope>
    <source>
        <strain evidence="7 8">JA737</strain>
    </source>
</reference>
<dbReference type="RefSeq" id="WP_110805332.1">
    <property type="nucleotide sequence ID" value="NZ_QJTK01000004.1"/>
</dbReference>
<proteinExistence type="predicted"/>
<dbReference type="EMBL" id="QJTK01000004">
    <property type="protein sequence ID" value="PYF10705.1"/>
    <property type="molecule type" value="Genomic_DNA"/>
</dbReference>
<evidence type="ECO:0000256" key="1">
    <source>
        <dbReference type="ARBA" id="ARBA00000085"/>
    </source>
</evidence>
<dbReference type="Pfam" id="PF00512">
    <property type="entry name" value="HisKA"/>
    <property type="match status" value="1"/>
</dbReference>
<dbReference type="InterPro" id="IPR004358">
    <property type="entry name" value="Sig_transdc_His_kin-like_C"/>
</dbReference>
<keyword evidence="3" id="KW-0597">Phosphoprotein</keyword>
<keyword evidence="5" id="KW-0472">Membrane</keyword>
<evidence type="ECO:0000256" key="2">
    <source>
        <dbReference type="ARBA" id="ARBA00012438"/>
    </source>
</evidence>
<dbReference type="InterPro" id="IPR003594">
    <property type="entry name" value="HATPase_dom"/>
</dbReference>
<dbReference type="SMART" id="SM00387">
    <property type="entry name" value="HATPase_c"/>
    <property type="match status" value="1"/>
</dbReference>
<dbReference type="Proteomes" id="UP000247727">
    <property type="component" value="Unassembled WGS sequence"/>
</dbReference>
<keyword evidence="5" id="KW-0812">Transmembrane</keyword>
<dbReference type="InterPro" id="IPR005467">
    <property type="entry name" value="His_kinase_dom"/>
</dbReference>
<feature type="transmembrane region" description="Helical" evidence="5">
    <location>
        <begin position="113"/>
        <end position="130"/>
    </location>
</feature>
<comment type="caution">
    <text evidence="7">The sequence shown here is derived from an EMBL/GenBank/DDBJ whole genome shotgun (WGS) entry which is preliminary data.</text>
</comment>
<evidence type="ECO:0000313" key="8">
    <source>
        <dbReference type="Proteomes" id="UP000247727"/>
    </source>
</evidence>
<evidence type="ECO:0000256" key="4">
    <source>
        <dbReference type="SAM" id="MobiDB-lite"/>
    </source>
</evidence>
<evidence type="ECO:0000256" key="3">
    <source>
        <dbReference type="ARBA" id="ARBA00022553"/>
    </source>
</evidence>